<proteinExistence type="predicted"/>
<organism evidence="2 3">
    <name type="scientific">Bodo saltans</name>
    <name type="common">Flagellated protozoan</name>
    <dbReference type="NCBI Taxonomy" id="75058"/>
    <lineage>
        <taxon>Eukaryota</taxon>
        <taxon>Discoba</taxon>
        <taxon>Euglenozoa</taxon>
        <taxon>Kinetoplastea</taxon>
        <taxon>Metakinetoplastina</taxon>
        <taxon>Eubodonida</taxon>
        <taxon>Bodonidae</taxon>
        <taxon>Bodo</taxon>
    </lineage>
</organism>
<dbReference type="Proteomes" id="UP000051952">
    <property type="component" value="Unassembled WGS sequence"/>
</dbReference>
<evidence type="ECO:0000256" key="1">
    <source>
        <dbReference type="SAM" id="MobiDB-lite"/>
    </source>
</evidence>
<reference evidence="3" key="1">
    <citation type="submission" date="2015-09" db="EMBL/GenBank/DDBJ databases">
        <authorList>
            <consortium name="Pathogen Informatics"/>
        </authorList>
    </citation>
    <scope>NUCLEOTIDE SEQUENCE [LARGE SCALE GENOMIC DNA]</scope>
    <source>
        <strain evidence="3">Lake Konstanz</strain>
    </source>
</reference>
<evidence type="ECO:0000313" key="3">
    <source>
        <dbReference type="Proteomes" id="UP000051952"/>
    </source>
</evidence>
<sequence>MIRISNSVCVVSVMARHRSFKATIDLHQPENSKAVVEETLSALRASGSTGSTRFLHGLINLAMCHYHLGEFAEAHKVAAMAHTAVLTAQGPSSSLVYFSATTAEKCCVALAASFELHRSEKAATSSNSSALEPSAAKSLRSEAMLTRLATDAREYRKLAQNVLAHPNNVFMRSPPRAGFDDSQSESDHPKNGAAEHHHHRQSISRRSLRTVPK</sequence>
<feature type="region of interest" description="Disordered" evidence="1">
    <location>
        <begin position="166"/>
        <end position="213"/>
    </location>
</feature>
<keyword evidence="3" id="KW-1185">Reference proteome</keyword>
<feature type="compositionally biased region" description="Basic residues" evidence="1">
    <location>
        <begin position="196"/>
        <end position="213"/>
    </location>
</feature>
<name>A0A0S4JKU3_BODSA</name>
<feature type="compositionally biased region" description="Basic and acidic residues" evidence="1">
    <location>
        <begin position="185"/>
        <end position="195"/>
    </location>
</feature>
<accession>A0A0S4JKU3</accession>
<dbReference type="VEuPathDB" id="TriTrypDB:BSAL_28590"/>
<evidence type="ECO:0000313" key="2">
    <source>
        <dbReference type="EMBL" id="CUG90746.1"/>
    </source>
</evidence>
<dbReference type="EMBL" id="CYKH01001860">
    <property type="protein sequence ID" value="CUG90746.1"/>
    <property type="molecule type" value="Genomic_DNA"/>
</dbReference>
<gene>
    <name evidence="2" type="ORF">BSAL_28590</name>
</gene>
<protein>
    <submittedName>
        <fullName evidence="2">Uncharacterized protein</fullName>
    </submittedName>
</protein>
<dbReference type="AlphaFoldDB" id="A0A0S4JKU3"/>